<keyword evidence="3" id="KW-1185">Reference proteome</keyword>
<dbReference type="InterPro" id="IPR052349">
    <property type="entry name" value="Metallo-hydrolase_Enzymes"/>
</dbReference>
<feature type="domain" description="Amidohydrolase 3" evidence="1">
    <location>
        <begin position="109"/>
        <end position="399"/>
    </location>
</feature>
<dbReference type="RefSeq" id="WP_188431402.1">
    <property type="nucleotide sequence ID" value="NZ_BAABKH010000014.1"/>
</dbReference>
<evidence type="ECO:0000313" key="2">
    <source>
        <dbReference type="EMBL" id="GGF56751.1"/>
    </source>
</evidence>
<dbReference type="Proteomes" id="UP000605670">
    <property type="component" value="Unassembled WGS sequence"/>
</dbReference>
<sequence length="407" mass="43692">MIITDVRPFGADPVDVHVSEGVITRIAPAGGATADPGAGEQLAGEGRLAFPTFADVHCHLDSTLLGLPFRPHTGGPGVWTMMMNDRQHWREPEWPIAQRTTHTLGMMVARGTTVVRSYAQIDADCRLERFEAVLSAKEAFAGRAEVEIIAFPQAGLFREPGVVPLLDEALSTGAATVGGIDPCSLDGDPARHLDTVFELAEKHGATVDIHLHEPAAMGAFSARLILDRTRALSMQGRVTISHGFFLAQLEEPARREMIAELAELDVSMATVAPATSPLPLRELLEAGVRVGLGEDGQRDYWSPNGNADMLFRTWQLAFTQGFRADAQVETALAVATAGGRSVLDPALDRVREGEAPQLRVGDRADLVLLPGETPTALVLDRTFGDCLPGRTVLHAGRVVAQDGELTR</sequence>
<dbReference type="Pfam" id="PF07969">
    <property type="entry name" value="Amidohydro_3"/>
    <property type="match status" value="1"/>
</dbReference>
<dbReference type="InterPro" id="IPR011059">
    <property type="entry name" value="Metal-dep_hydrolase_composite"/>
</dbReference>
<dbReference type="AlphaFoldDB" id="A0A917F927"/>
<dbReference type="PANTHER" id="PTHR32027">
    <property type="entry name" value="CYTOSINE DEAMINASE"/>
    <property type="match status" value="1"/>
</dbReference>
<dbReference type="SUPFAM" id="SSF51556">
    <property type="entry name" value="Metallo-dependent hydrolases"/>
    <property type="match status" value="1"/>
</dbReference>
<dbReference type="EMBL" id="BMEM01000004">
    <property type="protein sequence ID" value="GGF56751.1"/>
    <property type="molecule type" value="Genomic_DNA"/>
</dbReference>
<comment type="caution">
    <text evidence="2">The sequence shown here is derived from an EMBL/GenBank/DDBJ whole genome shotgun (WGS) entry which is preliminary data.</text>
</comment>
<proteinExistence type="predicted"/>
<dbReference type="Gene3D" id="2.30.40.10">
    <property type="entry name" value="Urease, subunit C, domain 1"/>
    <property type="match status" value="1"/>
</dbReference>
<evidence type="ECO:0000313" key="3">
    <source>
        <dbReference type="Proteomes" id="UP000605670"/>
    </source>
</evidence>
<protein>
    <submittedName>
        <fullName evidence="2">Cytosine deaminase</fullName>
    </submittedName>
</protein>
<evidence type="ECO:0000259" key="1">
    <source>
        <dbReference type="Pfam" id="PF07969"/>
    </source>
</evidence>
<dbReference type="InterPro" id="IPR013108">
    <property type="entry name" value="Amidohydro_3"/>
</dbReference>
<name>A0A917F927_9MICO</name>
<reference evidence="2" key="2">
    <citation type="submission" date="2020-09" db="EMBL/GenBank/DDBJ databases">
        <authorList>
            <person name="Sun Q."/>
            <person name="Zhou Y."/>
        </authorList>
    </citation>
    <scope>NUCLEOTIDE SEQUENCE</scope>
    <source>
        <strain evidence="2">CGMCC 1.12160</strain>
    </source>
</reference>
<organism evidence="2 3">
    <name type="scientific">Ornithinimicrobium tianjinense</name>
    <dbReference type="NCBI Taxonomy" id="1195761"/>
    <lineage>
        <taxon>Bacteria</taxon>
        <taxon>Bacillati</taxon>
        <taxon>Actinomycetota</taxon>
        <taxon>Actinomycetes</taxon>
        <taxon>Micrococcales</taxon>
        <taxon>Ornithinimicrobiaceae</taxon>
        <taxon>Ornithinimicrobium</taxon>
    </lineage>
</organism>
<dbReference type="PANTHER" id="PTHR32027:SF9">
    <property type="entry name" value="BLL3847 PROTEIN"/>
    <property type="match status" value="1"/>
</dbReference>
<reference evidence="2" key="1">
    <citation type="journal article" date="2014" name="Int. J. Syst. Evol. Microbiol.">
        <title>Complete genome sequence of Corynebacterium casei LMG S-19264T (=DSM 44701T), isolated from a smear-ripened cheese.</title>
        <authorList>
            <consortium name="US DOE Joint Genome Institute (JGI-PGF)"/>
            <person name="Walter F."/>
            <person name="Albersmeier A."/>
            <person name="Kalinowski J."/>
            <person name="Ruckert C."/>
        </authorList>
    </citation>
    <scope>NUCLEOTIDE SEQUENCE</scope>
    <source>
        <strain evidence="2">CGMCC 1.12160</strain>
    </source>
</reference>
<dbReference type="GO" id="GO:0016814">
    <property type="term" value="F:hydrolase activity, acting on carbon-nitrogen (but not peptide) bonds, in cyclic amidines"/>
    <property type="evidence" value="ECO:0007669"/>
    <property type="project" value="TreeGrafter"/>
</dbReference>
<dbReference type="Gene3D" id="3.20.20.140">
    <property type="entry name" value="Metal-dependent hydrolases"/>
    <property type="match status" value="1"/>
</dbReference>
<gene>
    <name evidence="2" type="ORF">GCM10011366_25790</name>
</gene>
<dbReference type="InterPro" id="IPR032466">
    <property type="entry name" value="Metal_Hydrolase"/>
</dbReference>
<accession>A0A917F927</accession>
<dbReference type="SUPFAM" id="SSF51338">
    <property type="entry name" value="Composite domain of metallo-dependent hydrolases"/>
    <property type="match status" value="1"/>
</dbReference>